<gene>
    <name evidence="2" type="primary">ptsN</name>
    <name evidence="2" type="ordered locus">SJA_C1-00070</name>
</gene>
<sequence>MGPDFKDPGIASIFPKLGAARLGFGMVHFNDIVAPDALGTALSVNGKKQLFQKVATLAAQAYGLEADMVAEALLEREKLGSTGFGGGVAIPHAKIPGLQKMCGVVVLLDPVVPFDAVDEAPVDIVFALLSPIDSGAEHLKTLARVSRYLRDEGQVARLRGAKSTAALHALLAGGEARDAA</sequence>
<dbReference type="Proteomes" id="UP000007753">
    <property type="component" value="Chromosome 1"/>
</dbReference>
<evidence type="ECO:0000313" key="3">
    <source>
        <dbReference type="Proteomes" id="UP000007753"/>
    </source>
</evidence>
<keyword evidence="3" id="KW-1185">Reference proteome</keyword>
<name>D4YWV9_SPHIU</name>
<dbReference type="GO" id="GO:0030295">
    <property type="term" value="F:protein kinase activator activity"/>
    <property type="evidence" value="ECO:0007669"/>
    <property type="project" value="TreeGrafter"/>
</dbReference>
<protein>
    <submittedName>
        <fullName evidence="2">PTS system nitrogen regulatory IIA component</fullName>
    </submittedName>
</protein>
<dbReference type="PANTHER" id="PTHR47738:SF1">
    <property type="entry name" value="NITROGEN REGULATORY PROTEIN"/>
    <property type="match status" value="1"/>
</dbReference>
<proteinExistence type="predicted"/>
<dbReference type="Pfam" id="PF00359">
    <property type="entry name" value="PTS_EIIA_2"/>
    <property type="match status" value="1"/>
</dbReference>
<dbReference type="InterPro" id="IPR002178">
    <property type="entry name" value="PTS_EIIA_type-2_dom"/>
</dbReference>
<dbReference type="HOGENOM" id="CLU_072531_5_2_5"/>
<feature type="domain" description="PTS EIIA type-2" evidence="1">
    <location>
        <begin position="31"/>
        <end position="174"/>
    </location>
</feature>
<dbReference type="InterPro" id="IPR016152">
    <property type="entry name" value="PTrfase/Anion_transptr"/>
</dbReference>
<accession>D4YWV9</accession>
<dbReference type="Gene3D" id="3.40.930.10">
    <property type="entry name" value="Mannitol-specific EII, Chain A"/>
    <property type="match status" value="1"/>
</dbReference>
<dbReference type="PROSITE" id="PS51094">
    <property type="entry name" value="PTS_EIIA_TYPE_2"/>
    <property type="match status" value="1"/>
</dbReference>
<evidence type="ECO:0000259" key="1">
    <source>
        <dbReference type="PROSITE" id="PS51094"/>
    </source>
</evidence>
<dbReference type="KEGG" id="sjp:SJA_C1-00070"/>
<dbReference type="EMBL" id="AP010803">
    <property type="protein sequence ID" value="BAI94841.1"/>
    <property type="molecule type" value="Genomic_DNA"/>
</dbReference>
<dbReference type="PROSITE" id="PS00372">
    <property type="entry name" value="PTS_EIIA_TYPE_2_HIS"/>
    <property type="match status" value="1"/>
</dbReference>
<dbReference type="PANTHER" id="PTHR47738">
    <property type="entry name" value="PTS SYSTEM FRUCTOSE-LIKE EIIA COMPONENT-RELATED"/>
    <property type="match status" value="1"/>
</dbReference>
<dbReference type="CDD" id="cd00211">
    <property type="entry name" value="PTS_IIA_fru"/>
    <property type="match status" value="1"/>
</dbReference>
<dbReference type="SUPFAM" id="SSF55804">
    <property type="entry name" value="Phoshotransferase/anion transport protein"/>
    <property type="match status" value="1"/>
</dbReference>
<dbReference type="STRING" id="452662.SJA_C1-00070"/>
<dbReference type="AlphaFoldDB" id="D4YWV9"/>
<evidence type="ECO:0000313" key="2">
    <source>
        <dbReference type="EMBL" id="BAI94841.1"/>
    </source>
</evidence>
<dbReference type="InterPro" id="IPR051541">
    <property type="entry name" value="PTS_SugarTrans_NitroReg"/>
</dbReference>
<organism evidence="2 3">
    <name type="scientific">Sphingobium indicum (strain DSM 16413 / CCM 7287 / MTCC 6362 / UT26 / NBRC 101211 / UT26S)</name>
    <name type="common">Sphingobium japonicum</name>
    <dbReference type="NCBI Taxonomy" id="452662"/>
    <lineage>
        <taxon>Bacteria</taxon>
        <taxon>Pseudomonadati</taxon>
        <taxon>Pseudomonadota</taxon>
        <taxon>Alphaproteobacteria</taxon>
        <taxon>Sphingomonadales</taxon>
        <taxon>Sphingomonadaceae</taxon>
        <taxon>Sphingobium</taxon>
    </lineage>
</organism>
<reference evidence="2 3" key="1">
    <citation type="journal article" date="2010" name="J. Bacteriol.">
        <title>Complete genome sequence of the representative gamma-hexachlorocyclohexane-degrading bacterium Sphingobium japonicum UT26.</title>
        <authorList>
            <person name="Nagata Y."/>
            <person name="Ohtsubo Y."/>
            <person name="Endo R."/>
            <person name="Ichikawa N."/>
            <person name="Ankai A."/>
            <person name="Oguchi A."/>
            <person name="Fukui S."/>
            <person name="Fujita N."/>
            <person name="Tsuda M."/>
        </authorList>
    </citation>
    <scope>NUCLEOTIDE SEQUENCE [LARGE SCALE GENOMIC DNA]</scope>
    <source>
        <strain evidence="3">DSM 16413 / CCM 7287 / MTCC 6362 / UT26 / NBRC 101211 / UT26S</strain>
    </source>
</reference>
<dbReference type="eggNOG" id="COG1762">
    <property type="taxonomic scope" value="Bacteria"/>
</dbReference>